<evidence type="ECO:0000259" key="4">
    <source>
        <dbReference type="PROSITE" id="PS50887"/>
    </source>
</evidence>
<dbReference type="PATRIC" id="fig|56193.3.peg.662"/>
<evidence type="ECO:0000256" key="3">
    <source>
        <dbReference type="SAM" id="Coils"/>
    </source>
</evidence>
<dbReference type="EC" id="2.7.7.65" evidence="1"/>
<feature type="coiled-coil region" evidence="3">
    <location>
        <begin position="149"/>
        <end position="183"/>
    </location>
</feature>
<dbReference type="InterPro" id="IPR000160">
    <property type="entry name" value="GGDEF_dom"/>
</dbReference>
<dbReference type="GO" id="GO:0052621">
    <property type="term" value="F:diguanylate cyclase activity"/>
    <property type="evidence" value="ECO:0007669"/>
    <property type="project" value="UniProtKB-EC"/>
</dbReference>
<dbReference type="GO" id="GO:0005886">
    <property type="term" value="C:plasma membrane"/>
    <property type="evidence" value="ECO:0007669"/>
    <property type="project" value="TreeGrafter"/>
</dbReference>
<dbReference type="CDD" id="cd01949">
    <property type="entry name" value="GGDEF"/>
    <property type="match status" value="1"/>
</dbReference>
<name>A0A0M3AWC8_9SPHN</name>
<proteinExistence type="predicted"/>
<dbReference type="PROSITE" id="PS50887">
    <property type="entry name" value="GGDEF"/>
    <property type="match status" value="1"/>
</dbReference>
<dbReference type="Pfam" id="PF00990">
    <property type="entry name" value="GGDEF"/>
    <property type="match status" value="1"/>
</dbReference>
<dbReference type="PANTHER" id="PTHR45138">
    <property type="entry name" value="REGULATORY COMPONENTS OF SENSORY TRANSDUCTION SYSTEM"/>
    <property type="match status" value="1"/>
</dbReference>
<dbReference type="SMART" id="SM00267">
    <property type="entry name" value="GGDEF"/>
    <property type="match status" value="1"/>
</dbReference>
<dbReference type="InterPro" id="IPR050469">
    <property type="entry name" value="Diguanylate_Cyclase"/>
</dbReference>
<dbReference type="GO" id="GO:0043709">
    <property type="term" value="P:cell adhesion involved in single-species biofilm formation"/>
    <property type="evidence" value="ECO:0007669"/>
    <property type="project" value="TreeGrafter"/>
</dbReference>
<comment type="catalytic activity">
    <reaction evidence="2">
        <text>2 GTP = 3',3'-c-di-GMP + 2 diphosphate</text>
        <dbReference type="Rhea" id="RHEA:24898"/>
        <dbReference type="ChEBI" id="CHEBI:33019"/>
        <dbReference type="ChEBI" id="CHEBI:37565"/>
        <dbReference type="ChEBI" id="CHEBI:58805"/>
        <dbReference type="EC" id="2.7.7.65"/>
    </reaction>
</comment>
<accession>A0A0M3AWC8</accession>
<evidence type="ECO:0000256" key="2">
    <source>
        <dbReference type="ARBA" id="ARBA00034247"/>
    </source>
</evidence>
<dbReference type="SUPFAM" id="SSF55073">
    <property type="entry name" value="Nucleotide cyclase"/>
    <property type="match status" value="1"/>
</dbReference>
<feature type="domain" description="GGDEF" evidence="4">
    <location>
        <begin position="214"/>
        <end position="349"/>
    </location>
</feature>
<dbReference type="AlphaFoldDB" id="A0A0M3AWC8"/>
<dbReference type="InterPro" id="IPR043128">
    <property type="entry name" value="Rev_trsase/Diguanyl_cyclase"/>
</dbReference>
<keyword evidence="6" id="KW-1185">Reference proteome</keyword>
<dbReference type="EMBL" id="LBIC01000001">
    <property type="protein sequence ID" value="KKW94160.1"/>
    <property type="molecule type" value="Genomic_DNA"/>
</dbReference>
<gene>
    <name evidence="5" type="ORF">YP76_03240</name>
</gene>
<dbReference type="GO" id="GO:1902201">
    <property type="term" value="P:negative regulation of bacterial-type flagellum-dependent cell motility"/>
    <property type="evidence" value="ECO:0007669"/>
    <property type="project" value="TreeGrafter"/>
</dbReference>
<comment type="caution">
    <text evidence="5">The sequence shown here is derived from an EMBL/GenBank/DDBJ whole genome shotgun (WGS) entry which is preliminary data.</text>
</comment>
<dbReference type="STRING" id="56193.YP76_03240"/>
<protein>
    <recommendedName>
        <fullName evidence="1">diguanylate cyclase</fullName>
        <ecNumber evidence="1">2.7.7.65</ecNumber>
    </recommendedName>
</protein>
<keyword evidence="3" id="KW-0175">Coiled coil</keyword>
<dbReference type="FunFam" id="3.30.70.270:FF:000001">
    <property type="entry name" value="Diguanylate cyclase domain protein"/>
    <property type="match status" value="1"/>
</dbReference>
<dbReference type="PANTHER" id="PTHR45138:SF9">
    <property type="entry name" value="DIGUANYLATE CYCLASE DGCM-RELATED"/>
    <property type="match status" value="1"/>
</dbReference>
<dbReference type="Proteomes" id="UP000033874">
    <property type="component" value="Unassembled WGS sequence"/>
</dbReference>
<dbReference type="NCBIfam" id="TIGR00254">
    <property type="entry name" value="GGDEF"/>
    <property type="match status" value="1"/>
</dbReference>
<evidence type="ECO:0000313" key="5">
    <source>
        <dbReference type="EMBL" id="KKW94160.1"/>
    </source>
</evidence>
<dbReference type="InterPro" id="IPR029787">
    <property type="entry name" value="Nucleotide_cyclase"/>
</dbReference>
<reference evidence="5 6" key="1">
    <citation type="submission" date="2015-04" db="EMBL/GenBank/DDBJ databases">
        <title>Genome sequence of aromatic hydrocarbons-degrading Sphingobium chungbukense DJ77.</title>
        <authorList>
            <person name="Kim Y.-C."/>
            <person name="Chae J.-C."/>
        </authorList>
    </citation>
    <scope>NUCLEOTIDE SEQUENCE [LARGE SCALE GENOMIC DNA]</scope>
    <source>
        <strain evidence="5 6">DJ77</strain>
    </source>
</reference>
<sequence length="349" mass="38295">MGGEAAADGGKKPSNIFTEARRHLLEEISTFLLAHDLEVTPANLVIAHGAFSGANPGLARQFATRAHAGITITQEWLDEATANDEEEYDADGVQLLMAKLESTLVAFSKSTNVARSATAHYNDELAQHVADLEQVEETGTIISNLADLAKAMLERTRKVEQEMRRSEDEAKSLRQSLDKAKRDAEIDHLTGLPNRRAFEALLDTHYRDARLAIEPLCIAFCDIDHFKRINDTHGHDAGDRVIKTIADSLATITNDNCHVARHGGEEFVMLFRGVSLTDAHERLDALREQFASRKLVNRKTDAPFGQVTFSGGIADVFAFSNPRDALKAADEALYGAKEGGRNKILVAHA</sequence>
<evidence type="ECO:0000256" key="1">
    <source>
        <dbReference type="ARBA" id="ARBA00012528"/>
    </source>
</evidence>
<dbReference type="Gene3D" id="3.30.70.270">
    <property type="match status" value="1"/>
</dbReference>
<evidence type="ECO:0000313" key="6">
    <source>
        <dbReference type="Proteomes" id="UP000033874"/>
    </source>
</evidence>
<organism evidence="5 6">
    <name type="scientific">Sphingobium chungbukense</name>
    <dbReference type="NCBI Taxonomy" id="56193"/>
    <lineage>
        <taxon>Bacteria</taxon>
        <taxon>Pseudomonadati</taxon>
        <taxon>Pseudomonadota</taxon>
        <taxon>Alphaproteobacteria</taxon>
        <taxon>Sphingomonadales</taxon>
        <taxon>Sphingomonadaceae</taxon>
        <taxon>Sphingobium</taxon>
    </lineage>
</organism>